<proteinExistence type="predicted"/>
<dbReference type="EMBL" id="CAVMJV010000045">
    <property type="protein sequence ID" value="CAK5082032.1"/>
    <property type="molecule type" value="Genomic_DNA"/>
</dbReference>
<protein>
    <submittedName>
        <fullName evidence="1">Uncharacterized protein</fullName>
    </submittedName>
</protein>
<gene>
    <name evidence="1" type="ORF">MENTE1834_LOCUS29278</name>
</gene>
<organism evidence="1 2">
    <name type="scientific">Meloidogyne enterolobii</name>
    <name type="common">Root-knot nematode worm</name>
    <name type="synonym">Meloidogyne mayaguensis</name>
    <dbReference type="NCBI Taxonomy" id="390850"/>
    <lineage>
        <taxon>Eukaryota</taxon>
        <taxon>Metazoa</taxon>
        <taxon>Ecdysozoa</taxon>
        <taxon>Nematoda</taxon>
        <taxon>Chromadorea</taxon>
        <taxon>Rhabditida</taxon>
        <taxon>Tylenchina</taxon>
        <taxon>Tylenchomorpha</taxon>
        <taxon>Tylenchoidea</taxon>
        <taxon>Meloidogynidae</taxon>
        <taxon>Meloidogyninae</taxon>
        <taxon>Meloidogyne</taxon>
    </lineage>
</organism>
<sequence>MLVRIYPNGSVLYSSRLSLVCSCPMYLQLYPLDVQYCDFDLISYAHTTRDIIYEWAGNGADSVQIKQGVGQDLPDFKLDYVDTGVECTSQTNTGSYACLRMRIRLSRLFTYFVLQLYIPTSMVVCVSFWIDMHSTAGRVTLAITTLLTITTMQSSINAKLPPVSYVKCIKKLNFINFSALVEYAIVCYRDSKLRNSRRDPMNLRRKRKLTAGTGNGDSELMLPPMERQWDDLAAIEKSAIYDEENVPCSCELGGIGNAVLVSLGMVPIGGLLPQSLLIPLAATTQGDLSEKHRQRNTFWSWLRRKLKKSDYQPARIDYYARIWMPIFFILFSFIYWTVCLFMASKQYV</sequence>
<keyword evidence="2" id="KW-1185">Reference proteome</keyword>
<evidence type="ECO:0000313" key="2">
    <source>
        <dbReference type="Proteomes" id="UP001497535"/>
    </source>
</evidence>
<evidence type="ECO:0000313" key="1">
    <source>
        <dbReference type="EMBL" id="CAK5082032.1"/>
    </source>
</evidence>
<accession>A0ACB0ZSC6</accession>
<dbReference type="Proteomes" id="UP001497535">
    <property type="component" value="Unassembled WGS sequence"/>
</dbReference>
<reference evidence="1" key="1">
    <citation type="submission" date="2023-11" db="EMBL/GenBank/DDBJ databases">
        <authorList>
            <person name="Poullet M."/>
        </authorList>
    </citation>
    <scope>NUCLEOTIDE SEQUENCE</scope>
    <source>
        <strain evidence="1">E1834</strain>
    </source>
</reference>
<comment type="caution">
    <text evidence="1">The sequence shown here is derived from an EMBL/GenBank/DDBJ whole genome shotgun (WGS) entry which is preliminary data.</text>
</comment>
<name>A0ACB0ZSC6_MELEN</name>